<reference evidence="3" key="2">
    <citation type="submission" date="2015-09" db="EMBL/GenBank/DDBJ databases">
        <title>Draft genome sequence of a multidrug-resistant Chryseobacterium indologenes isolate from Malaysia.</title>
        <authorList>
            <person name="Yu C.Y."/>
            <person name="Ang G.Y."/>
            <person name="Chan K.-G."/>
        </authorList>
    </citation>
    <scope>NUCLEOTIDE SEQUENCE [LARGE SCALE GENOMIC DNA]</scope>
    <source>
        <strain evidence="3">CI_885</strain>
    </source>
</reference>
<dbReference type="OrthoDB" id="978006at2"/>
<sequence>MKKYTVLILLAATGAVQAQAILNFTRNKETSLQFTKTASADEFLNYSEITGSPYYNQDFSIAKATCCSEKTPMRYDEYADQIEYQKDGTVYILEKGLPYSKIEFLDSKFTLVLGTVDDKPEYFIELADGKNSLLKKVSKKIETVAGKKVIFEKKPTSTSVFKENVPRYFIKTEKDVYQLIKGKSDILSLYPEKSAELTTFINSNKIKFNKEEDLVKVVNFINKS</sequence>
<name>A0A0N0ZSX3_CHRID</name>
<dbReference type="PATRIC" id="fig|253.9.peg.1589"/>
<comment type="caution">
    <text evidence="2">The sequence shown here is derived from an EMBL/GenBank/DDBJ whole genome shotgun (WGS) entry which is preliminary data.</text>
</comment>
<evidence type="ECO:0000256" key="1">
    <source>
        <dbReference type="SAM" id="SignalP"/>
    </source>
</evidence>
<protein>
    <submittedName>
        <fullName evidence="2">Uncharacterized protein</fullName>
    </submittedName>
</protein>
<evidence type="ECO:0000313" key="3">
    <source>
        <dbReference type="Proteomes" id="UP000037953"/>
    </source>
</evidence>
<dbReference type="RefSeq" id="WP_062702018.1">
    <property type="nucleotide sequence ID" value="NZ_LJOD01000015.1"/>
</dbReference>
<feature type="signal peptide" evidence="1">
    <location>
        <begin position="1"/>
        <end position="20"/>
    </location>
</feature>
<reference evidence="2 3" key="1">
    <citation type="journal article" date="2015" name="Genom Data">
        <title>Draft genome sequence of a multidrug-resistant Chryseobacterium indologenes isolate from Malaysia.</title>
        <authorList>
            <person name="Yu C.Y."/>
            <person name="Ang G.Y."/>
            <person name="Cheng H.J."/>
            <person name="Cheong Y.M."/>
            <person name="Yin W.F."/>
            <person name="Chan K.G."/>
        </authorList>
    </citation>
    <scope>NUCLEOTIDE SEQUENCE [LARGE SCALE GENOMIC DNA]</scope>
    <source>
        <strain evidence="2 3">CI_885</strain>
    </source>
</reference>
<gene>
    <name evidence="2" type="ORF">AOB46_18185</name>
</gene>
<accession>A0A0N0ZSX3</accession>
<dbReference type="AlphaFoldDB" id="A0A0N0ZSX3"/>
<feature type="chain" id="PRO_5005865043" evidence="1">
    <location>
        <begin position="21"/>
        <end position="224"/>
    </location>
</feature>
<proteinExistence type="predicted"/>
<organism evidence="2 3">
    <name type="scientific">Chryseobacterium indologenes</name>
    <name type="common">Flavobacterium indologenes</name>
    <dbReference type="NCBI Taxonomy" id="253"/>
    <lineage>
        <taxon>Bacteria</taxon>
        <taxon>Pseudomonadati</taxon>
        <taxon>Bacteroidota</taxon>
        <taxon>Flavobacteriia</taxon>
        <taxon>Flavobacteriales</taxon>
        <taxon>Weeksellaceae</taxon>
        <taxon>Chryseobacterium group</taxon>
        <taxon>Chryseobacterium</taxon>
    </lineage>
</organism>
<dbReference type="EMBL" id="LJOD01000015">
    <property type="protein sequence ID" value="KPE49666.1"/>
    <property type="molecule type" value="Genomic_DNA"/>
</dbReference>
<evidence type="ECO:0000313" key="2">
    <source>
        <dbReference type="EMBL" id="KPE49666.1"/>
    </source>
</evidence>
<keyword evidence="1" id="KW-0732">Signal</keyword>
<dbReference type="Proteomes" id="UP000037953">
    <property type="component" value="Unassembled WGS sequence"/>
</dbReference>